<dbReference type="GeneID" id="63713535"/>
<evidence type="ECO:0000256" key="5">
    <source>
        <dbReference type="ARBA" id="ARBA00022776"/>
    </source>
</evidence>
<dbReference type="Pfam" id="PF12862">
    <property type="entry name" value="ANAPC5"/>
    <property type="match status" value="1"/>
</dbReference>
<evidence type="ECO:0000256" key="11">
    <source>
        <dbReference type="ARBA" id="ARBA00023306"/>
    </source>
</evidence>
<dbReference type="Pfam" id="PF02046">
    <property type="entry name" value="COX6A"/>
    <property type="match status" value="1"/>
</dbReference>
<dbReference type="GO" id="GO:0045842">
    <property type="term" value="P:positive regulation of mitotic metaphase/anaphase transition"/>
    <property type="evidence" value="ECO:0007669"/>
    <property type="project" value="TreeGrafter"/>
</dbReference>
<keyword evidence="5" id="KW-0498">Mitosis</keyword>
<evidence type="ECO:0000256" key="10">
    <source>
        <dbReference type="ARBA" id="ARBA00023136"/>
    </source>
</evidence>
<evidence type="ECO:0000256" key="1">
    <source>
        <dbReference type="ARBA" id="ARBA00004273"/>
    </source>
</evidence>
<dbReference type="STRING" id="98403.A0A151GRS2"/>
<comment type="similarity">
    <text evidence="2">Belongs to the APC5 family.</text>
</comment>
<dbReference type="InterPro" id="IPR026000">
    <property type="entry name" value="Apc5_dom"/>
</dbReference>
<evidence type="ECO:0000313" key="18">
    <source>
        <dbReference type="Proteomes" id="UP000076580"/>
    </source>
</evidence>
<dbReference type="Proteomes" id="UP000076580">
    <property type="component" value="Chromosome 01"/>
</dbReference>
<reference evidence="17 18" key="1">
    <citation type="journal article" date="2016" name="Sci. Rep.">
        <title>Insights into Adaptations to a Near-Obligate Nematode Endoparasitic Lifestyle from the Finished Genome of Drechmeria coniospora.</title>
        <authorList>
            <person name="Zhang L."/>
            <person name="Zhou Z."/>
            <person name="Guo Q."/>
            <person name="Fokkens L."/>
            <person name="Miskei M."/>
            <person name="Pocsi I."/>
            <person name="Zhang W."/>
            <person name="Chen M."/>
            <person name="Wang L."/>
            <person name="Sun Y."/>
            <person name="Donzelli B.G."/>
            <person name="Gibson D.M."/>
            <person name="Nelson D.R."/>
            <person name="Luo J.G."/>
            <person name="Rep M."/>
            <person name="Liu H."/>
            <person name="Yang S."/>
            <person name="Wang J."/>
            <person name="Krasnoff S.B."/>
            <person name="Xu Y."/>
            <person name="Molnar I."/>
            <person name="Lin M."/>
        </authorList>
    </citation>
    <scope>NUCLEOTIDE SEQUENCE [LARGE SCALE GENOMIC DNA]</scope>
    <source>
        <strain evidence="17 18">ARSEF 6962</strain>
    </source>
</reference>
<keyword evidence="8" id="KW-0809">Transit peptide</keyword>
<keyword evidence="6" id="KW-0833">Ubl conjugation pathway</keyword>
<evidence type="ECO:0000256" key="2">
    <source>
        <dbReference type="ARBA" id="ARBA00007450"/>
    </source>
</evidence>
<dbReference type="PANTHER" id="PTHR12830">
    <property type="entry name" value="ANAPHASE-PROMOTING COMPLEX SUBUNIT 5"/>
    <property type="match status" value="1"/>
</dbReference>
<organism evidence="17 18">
    <name type="scientific">Drechmeria coniospora</name>
    <name type="common">Nematophagous fungus</name>
    <name type="synonym">Meria coniospora</name>
    <dbReference type="NCBI Taxonomy" id="98403"/>
    <lineage>
        <taxon>Eukaryota</taxon>
        <taxon>Fungi</taxon>
        <taxon>Dikarya</taxon>
        <taxon>Ascomycota</taxon>
        <taxon>Pezizomycotina</taxon>
        <taxon>Sordariomycetes</taxon>
        <taxon>Hypocreomycetidae</taxon>
        <taxon>Hypocreales</taxon>
        <taxon>Ophiocordycipitaceae</taxon>
        <taxon>Drechmeria</taxon>
    </lineage>
</organism>
<evidence type="ECO:0000256" key="9">
    <source>
        <dbReference type="ARBA" id="ARBA00023128"/>
    </source>
</evidence>
<dbReference type="GO" id="GO:0005680">
    <property type="term" value="C:anaphase-promoting complex"/>
    <property type="evidence" value="ECO:0007669"/>
    <property type="project" value="InterPro"/>
</dbReference>
<keyword evidence="9" id="KW-0496">Mitochondrion</keyword>
<evidence type="ECO:0000256" key="7">
    <source>
        <dbReference type="ARBA" id="ARBA00022792"/>
    </source>
</evidence>
<dbReference type="GO" id="GO:0031145">
    <property type="term" value="P:anaphase-promoting complex-dependent catabolic process"/>
    <property type="evidence" value="ECO:0007669"/>
    <property type="project" value="TreeGrafter"/>
</dbReference>
<dbReference type="InterPro" id="IPR001349">
    <property type="entry name" value="Cyt_c_oxidase_su6a"/>
</dbReference>
<gene>
    <name evidence="17" type="ORF">DCS_00892</name>
</gene>
<keyword evidence="10 15" id="KW-0472">Membrane</keyword>
<keyword evidence="15" id="KW-1133">Transmembrane helix</keyword>
<dbReference type="EMBL" id="LAYC01000001">
    <property type="protein sequence ID" value="KYK59758.1"/>
    <property type="molecule type" value="Genomic_DNA"/>
</dbReference>
<evidence type="ECO:0000256" key="14">
    <source>
        <dbReference type="SAM" id="MobiDB-lite"/>
    </source>
</evidence>
<dbReference type="InParanoid" id="A0A151GRS2"/>
<dbReference type="SUPFAM" id="SSF81411">
    <property type="entry name" value="Mitochondrial cytochrome c oxidase subunit VIa"/>
    <property type="match status" value="1"/>
</dbReference>
<comment type="function">
    <text evidence="13">Component of the anaphase promoting complex/cyclosome (APC/C), a cell cycle-regulated E3 ubiquitin ligase that controls progression through mitosis and the G1 phase of the cell cycle. The APC/C complex acts by mediating ubiquitination and subsequent degradation of target proteins: it mainly mediates the formation of 'Lys-11'-linked polyubiquitin chains and, to a lower extent, the formation of 'Lys-48'- and 'Lys-63'-linked polyubiquitin chains. The APC/C complex catalyzes assembly of branched 'Lys-11'-/'Lys-48'-linked branched ubiquitin chains on target proteins.</text>
</comment>
<dbReference type="InterPro" id="IPR037679">
    <property type="entry name" value="Apc5"/>
</dbReference>
<evidence type="ECO:0000259" key="16">
    <source>
        <dbReference type="Pfam" id="PF12862"/>
    </source>
</evidence>
<comment type="caution">
    <text evidence="17">The sequence shown here is derived from an EMBL/GenBank/DDBJ whole genome shotgun (WGS) entry which is preliminary data.</text>
</comment>
<evidence type="ECO:0000256" key="15">
    <source>
        <dbReference type="SAM" id="Phobius"/>
    </source>
</evidence>
<keyword evidence="15" id="KW-0812">Transmembrane</keyword>
<dbReference type="GO" id="GO:0051301">
    <property type="term" value="P:cell division"/>
    <property type="evidence" value="ECO:0007669"/>
    <property type="project" value="UniProtKB-KW"/>
</dbReference>
<proteinExistence type="inferred from homology"/>
<keyword evidence="11" id="KW-0131">Cell cycle</keyword>
<dbReference type="InterPro" id="IPR011990">
    <property type="entry name" value="TPR-like_helical_dom_sf"/>
</dbReference>
<name>A0A151GRS2_DRECN</name>
<dbReference type="GO" id="GO:0005743">
    <property type="term" value="C:mitochondrial inner membrane"/>
    <property type="evidence" value="ECO:0007669"/>
    <property type="project" value="UniProtKB-SubCell"/>
</dbReference>
<dbReference type="SUPFAM" id="SSF48452">
    <property type="entry name" value="TPR-like"/>
    <property type="match status" value="1"/>
</dbReference>
<dbReference type="GO" id="GO:0070979">
    <property type="term" value="P:protein K11-linked ubiquitination"/>
    <property type="evidence" value="ECO:0007669"/>
    <property type="project" value="TreeGrafter"/>
</dbReference>
<evidence type="ECO:0000256" key="13">
    <source>
        <dbReference type="ARBA" id="ARBA00045696"/>
    </source>
</evidence>
<feature type="region of interest" description="Disordered" evidence="14">
    <location>
        <begin position="273"/>
        <end position="293"/>
    </location>
</feature>
<dbReference type="Gene3D" id="4.10.95.10">
    <property type="entry name" value="Cytochrome c oxidase, subunit VIa"/>
    <property type="match status" value="1"/>
</dbReference>
<comment type="subcellular location">
    <subcellularLocation>
        <location evidence="1">Mitochondrion inner membrane</location>
    </subcellularLocation>
</comment>
<sequence>MFAARQFARSGPRFAAQLRAPAQRRLATTSTENEFIKERQHIKEHAKGTTDLWKKISIFAVIPALFLGGANAYYLWNAHWEHWSHMPPLEERTEYPYQNIRTKNFQWGDGDKTLFTADLEGIAANLIGPVQQLTALMSPLHSGSEAASGDGKARYLTPAKLALLVLLELYTEENVPSNAVLPVLSFLSSHVLDHGPSDPYSTQASRWSKAERAVSFIVSMKDFEKVLASYPFLMGMPGRTLWDQFLGRIWELNSLDALHTFFERIPLLLARPKEEHRESGEGDDPEDDDKVRLSPNSPFGAFIRRAQLGFERLQFHDCAILWKDFVKYRQPTASQLRRKNPAFGRLSFDNVLQLGEQEDWSPDGVSALVSLAYGDMLTEDHDGTIAVSTNDVELLLEFQIEQMQKYGNRIPVEIRRRFQDLVHHTVVVPSMTHYLRFLDAWRAGDYTTAFDCLHRYFDYTIQYRDRIFYQYALMNLAVLQADFGCFKDAVSAMLETVSTARENRDLTCLNFALNWLFHFGRAHPELAHYLERNTFSGTGKETLAFLRVKARETGMWTLWSSVLLSEAKISLINGESLATSFEYVTRSSQVIVEKNLKSMFGSHMSLQSAIWNRLGMTHLSILNSTIFLHCYARHSIFDDELKHTCRLAAALADRGRYGQALETLEGLEANSLRSWKPGQHWLKYRSIIKLKRDLHLGNLDDAGEILAQILQSKSDDLEPEMAFLLDNLHIDYLSRRGDFQAAFACMEALASDVYDDTTDIAPRVKLLLLEVALLDKCGRPQRAFSAAVQAASLAWRARLIPCLWQAVGALANILVSLGGFDAAVQLLHAILPRALECEKPSLTAQLYGYLADANMGLAGDMPAKSSKRLEYMNRASDAVQLAFDHYSSIEDRNRQCEMMAKKAVIMKLTGEVTLAASFAAAYVKLKEGAGGLGSGGEVDGP</sequence>
<protein>
    <recommendedName>
        <fullName evidence="3">Anaphase-promoting complex subunit 5</fullName>
    </recommendedName>
    <alternativeName>
        <fullName evidence="12">Cyclosome subunit 5</fullName>
    </alternativeName>
</protein>
<keyword evidence="4" id="KW-0132">Cell division</keyword>
<evidence type="ECO:0000256" key="12">
    <source>
        <dbReference type="ARBA" id="ARBA00031069"/>
    </source>
</evidence>
<feature type="domain" description="Anaphase-promoting complex subunit 5" evidence="16">
    <location>
        <begin position="433"/>
        <end position="522"/>
    </location>
</feature>
<dbReference type="UniPathway" id="UPA00143"/>
<evidence type="ECO:0000256" key="4">
    <source>
        <dbReference type="ARBA" id="ARBA00022618"/>
    </source>
</evidence>
<dbReference type="RefSeq" id="XP_040659110.1">
    <property type="nucleotide sequence ID" value="XM_040798227.1"/>
</dbReference>
<dbReference type="AlphaFoldDB" id="A0A151GRS2"/>
<keyword evidence="7" id="KW-0999">Mitochondrion inner membrane</keyword>
<evidence type="ECO:0000313" key="17">
    <source>
        <dbReference type="EMBL" id="KYK59758.1"/>
    </source>
</evidence>
<evidence type="ECO:0000256" key="8">
    <source>
        <dbReference type="ARBA" id="ARBA00022946"/>
    </source>
</evidence>
<accession>A0A151GRS2</accession>
<dbReference type="PANTHER" id="PTHR12830:SF9">
    <property type="entry name" value="ANAPHASE-PROMOTING COMPLEX SUBUNIT 5"/>
    <property type="match status" value="1"/>
</dbReference>
<feature type="transmembrane region" description="Helical" evidence="15">
    <location>
        <begin position="56"/>
        <end position="76"/>
    </location>
</feature>
<evidence type="ECO:0000256" key="6">
    <source>
        <dbReference type="ARBA" id="ARBA00022786"/>
    </source>
</evidence>
<keyword evidence="18" id="KW-1185">Reference proteome</keyword>
<evidence type="ECO:0000256" key="3">
    <source>
        <dbReference type="ARBA" id="ARBA00016066"/>
    </source>
</evidence>
<dbReference type="InterPro" id="IPR036418">
    <property type="entry name" value="Cyt_c_oxidase_su6a_sf"/>
</dbReference>